<dbReference type="Gene3D" id="1.20.5.100">
    <property type="entry name" value="Cytochrome c1, transmembrane anchor, C-terminal"/>
    <property type="match status" value="1"/>
</dbReference>
<dbReference type="SUPFAM" id="SSF51735">
    <property type="entry name" value="NAD(P)-binding Rossmann-fold domains"/>
    <property type="match status" value="1"/>
</dbReference>
<reference evidence="9 10" key="1">
    <citation type="submission" date="2022-12" db="EMBL/GenBank/DDBJ databases">
        <title>Chromosome-level genome of Tegillarca granosa.</title>
        <authorList>
            <person name="Kim J."/>
        </authorList>
    </citation>
    <scope>NUCLEOTIDE SEQUENCE [LARGE SCALE GENOMIC DNA]</scope>
    <source>
        <strain evidence="9">Teg-2019</strain>
        <tissue evidence="9">Adductor muscle</tissue>
    </source>
</reference>
<gene>
    <name evidence="9" type="ORF">KUTeg_024127</name>
</gene>
<sequence>MDSYHFQQFDMTLKKICCIGAGYVGGPTCAVIALKCPGVTVTVVDLSEERIKQWNSEKLPIFEPGLTEVVEQCRGKNLFFSTDVIKGIQEAELIFICVNTPTKTFGVGKYIESAARMIADTAQSSKIVVEKSTVPVKAAESITNILKANTKPGVKYQVLSNPEFLAEGTAIKDLTSPDRVLIGGEETAEGQEAVGALCWIYKHWVPPEKIITMNTWSSELSKLAANAFLAQRISSINAMSAICEMTGADVTEVAHAVGTDSRIGNKFLRASVGFGGLSGFGGSCFQKDVLNLVYLCECLNLPEVAEYWQQVINLNDYQRRRFSNRIIEALFNTVTNKKIAIMGFAFKKDTGDTRESPAIYISKYLMDEGAHLLKELVTICHDPYQAAEGCHAFVICTEWDEFTSIDYKRIYNSMLKPAFLFDGRLIVDHKKLMEIGFNVVAIGKRLTRPNVHRPLAAA</sequence>
<dbReference type="NCBIfam" id="TIGR03026">
    <property type="entry name" value="NDP-sugDHase"/>
    <property type="match status" value="1"/>
</dbReference>
<dbReference type="SMART" id="SM00984">
    <property type="entry name" value="UDPG_MGDP_dh_C"/>
    <property type="match status" value="1"/>
</dbReference>
<evidence type="ECO:0000313" key="9">
    <source>
        <dbReference type="EMBL" id="KAJ8297596.1"/>
    </source>
</evidence>
<feature type="domain" description="UDP-glucose/GDP-mannose dehydrogenase C-terminal" evidence="8">
    <location>
        <begin position="340"/>
        <end position="429"/>
    </location>
</feature>
<dbReference type="EC" id="1.1.1.22" evidence="3"/>
<evidence type="ECO:0000256" key="6">
    <source>
        <dbReference type="ARBA" id="ARBA00023027"/>
    </source>
</evidence>
<evidence type="ECO:0000259" key="8">
    <source>
        <dbReference type="SMART" id="SM00984"/>
    </source>
</evidence>
<dbReference type="InterPro" id="IPR028356">
    <property type="entry name" value="UDPglc_DH_euk"/>
</dbReference>
<dbReference type="SUPFAM" id="SSF52413">
    <property type="entry name" value="UDP-glucose/GDP-mannose dehydrogenase C-terminal domain"/>
    <property type="match status" value="1"/>
</dbReference>
<dbReference type="InterPro" id="IPR014026">
    <property type="entry name" value="UDP-Glc/GDP-Man_DH_dimer"/>
</dbReference>
<dbReference type="InterPro" id="IPR008927">
    <property type="entry name" value="6-PGluconate_DH-like_C_sf"/>
</dbReference>
<comment type="similarity">
    <text evidence="2">Belongs to the UDP-glucose/GDP-mannose dehydrogenase family.</text>
</comment>
<dbReference type="EMBL" id="JARBDR010000923">
    <property type="protein sequence ID" value="KAJ8297596.1"/>
    <property type="molecule type" value="Genomic_DNA"/>
</dbReference>
<evidence type="ECO:0000256" key="4">
    <source>
        <dbReference type="ARBA" id="ARBA00015132"/>
    </source>
</evidence>
<dbReference type="PIRSF" id="PIRSF500133">
    <property type="entry name" value="UDPglc_DH_euk"/>
    <property type="match status" value="1"/>
</dbReference>
<evidence type="ECO:0000256" key="1">
    <source>
        <dbReference type="ARBA" id="ARBA00004701"/>
    </source>
</evidence>
<dbReference type="Pfam" id="PF00984">
    <property type="entry name" value="UDPG_MGDP_dh"/>
    <property type="match status" value="1"/>
</dbReference>
<comment type="pathway">
    <text evidence="1">Nucleotide-sugar biosynthesis; UDP-alpha-D-glucuronate biosynthesis; UDP-alpha-D-glucuronate from UDP-alpha-D-glucose: step 1/1.</text>
</comment>
<keyword evidence="6" id="KW-0520">NAD</keyword>
<feature type="non-terminal residue" evidence="9">
    <location>
        <position position="458"/>
    </location>
</feature>
<dbReference type="PIRSF" id="PIRSF000124">
    <property type="entry name" value="UDPglc_GDPman_dh"/>
    <property type="match status" value="1"/>
</dbReference>
<name>A0ABQ9E1K6_TEGGR</name>
<dbReference type="Pfam" id="PF03720">
    <property type="entry name" value="UDPG_MGDP_dh_C"/>
    <property type="match status" value="1"/>
</dbReference>
<dbReference type="InterPro" id="IPR036220">
    <property type="entry name" value="UDP-Glc/GDP-Man_DH_C_sf"/>
</dbReference>
<dbReference type="Proteomes" id="UP001217089">
    <property type="component" value="Unassembled WGS sequence"/>
</dbReference>
<evidence type="ECO:0000256" key="7">
    <source>
        <dbReference type="ARBA" id="ARBA00047473"/>
    </source>
</evidence>
<dbReference type="Gene3D" id="3.40.50.720">
    <property type="entry name" value="NAD(P)-binding Rossmann-like Domain"/>
    <property type="match status" value="2"/>
</dbReference>
<keyword evidence="5" id="KW-0560">Oxidoreductase</keyword>
<dbReference type="PANTHER" id="PTHR11374:SF3">
    <property type="entry name" value="UDP-GLUCOSE 6-DEHYDROGENASE"/>
    <property type="match status" value="1"/>
</dbReference>
<dbReference type="InterPro" id="IPR017476">
    <property type="entry name" value="UDP-Glc/GDP-Man"/>
</dbReference>
<dbReference type="InterPro" id="IPR014027">
    <property type="entry name" value="UDP-Glc/GDP-Man_DH_C"/>
</dbReference>
<keyword evidence="10" id="KW-1185">Reference proteome</keyword>
<dbReference type="PANTHER" id="PTHR11374">
    <property type="entry name" value="UDP-GLUCOSE DEHYDROGENASE/UDP-MANNAC DEHYDROGENASE"/>
    <property type="match status" value="1"/>
</dbReference>
<comment type="caution">
    <text evidence="9">The sequence shown here is derived from an EMBL/GenBank/DDBJ whole genome shotgun (WGS) entry which is preliminary data.</text>
</comment>
<organism evidence="9 10">
    <name type="scientific">Tegillarca granosa</name>
    <name type="common">Malaysian cockle</name>
    <name type="synonym">Anadara granosa</name>
    <dbReference type="NCBI Taxonomy" id="220873"/>
    <lineage>
        <taxon>Eukaryota</taxon>
        <taxon>Metazoa</taxon>
        <taxon>Spiralia</taxon>
        <taxon>Lophotrochozoa</taxon>
        <taxon>Mollusca</taxon>
        <taxon>Bivalvia</taxon>
        <taxon>Autobranchia</taxon>
        <taxon>Pteriomorphia</taxon>
        <taxon>Arcoida</taxon>
        <taxon>Arcoidea</taxon>
        <taxon>Arcidae</taxon>
        <taxon>Tegillarca</taxon>
    </lineage>
</organism>
<dbReference type="InterPro" id="IPR036291">
    <property type="entry name" value="NAD(P)-bd_dom_sf"/>
</dbReference>
<protein>
    <recommendedName>
        <fullName evidence="4">UDP-glucose 6-dehydrogenase</fullName>
        <ecNumber evidence="3">1.1.1.22</ecNumber>
    </recommendedName>
</protein>
<dbReference type="InterPro" id="IPR001732">
    <property type="entry name" value="UDP-Glc/GDP-Man_DH_N"/>
</dbReference>
<evidence type="ECO:0000256" key="3">
    <source>
        <dbReference type="ARBA" id="ARBA00012954"/>
    </source>
</evidence>
<comment type="catalytic activity">
    <reaction evidence="7">
        <text>UDP-alpha-D-glucose + 2 NAD(+) + H2O = UDP-alpha-D-glucuronate + 2 NADH + 3 H(+)</text>
        <dbReference type="Rhea" id="RHEA:23596"/>
        <dbReference type="ChEBI" id="CHEBI:15377"/>
        <dbReference type="ChEBI" id="CHEBI:15378"/>
        <dbReference type="ChEBI" id="CHEBI:57540"/>
        <dbReference type="ChEBI" id="CHEBI:57945"/>
        <dbReference type="ChEBI" id="CHEBI:58052"/>
        <dbReference type="ChEBI" id="CHEBI:58885"/>
        <dbReference type="EC" id="1.1.1.22"/>
    </reaction>
</comment>
<dbReference type="Pfam" id="PF03721">
    <property type="entry name" value="UDPG_MGDP_dh_N"/>
    <property type="match status" value="1"/>
</dbReference>
<evidence type="ECO:0000256" key="2">
    <source>
        <dbReference type="ARBA" id="ARBA00006601"/>
    </source>
</evidence>
<evidence type="ECO:0000313" key="10">
    <source>
        <dbReference type="Proteomes" id="UP001217089"/>
    </source>
</evidence>
<dbReference type="SUPFAM" id="SSF48179">
    <property type="entry name" value="6-phosphogluconate dehydrogenase C-terminal domain-like"/>
    <property type="match status" value="1"/>
</dbReference>
<accession>A0ABQ9E1K6</accession>
<proteinExistence type="inferred from homology"/>
<evidence type="ECO:0000256" key="5">
    <source>
        <dbReference type="ARBA" id="ARBA00023002"/>
    </source>
</evidence>